<feature type="compositionally biased region" description="Basic residues" evidence="2">
    <location>
        <begin position="399"/>
        <end position="450"/>
    </location>
</feature>
<dbReference type="RefSeq" id="XP_020915244.1">
    <property type="nucleotide sequence ID" value="XM_021059585.2"/>
</dbReference>
<dbReference type="Proteomes" id="UP000887567">
    <property type="component" value="Unplaced"/>
</dbReference>
<dbReference type="InterPro" id="IPR043504">
    <property type="entry name" value="Peptidase_S1_PA_chymotrypsin"/>
</dbReference>
<name>A0A913YV70_EXADI</name>
<dbReference type="InterPro" id="IPR009003">
    <property type="entry name" value="Peptidase_S1_PA"/>
</dbReference>
<dbReference type="EnsemblMetazoa" id="XM_021059583.2">
    <property type="protein sequence ID" value="XP_020915242.1"/>
    <property type="gene ID" value="LOC110252752"/>
</dbReference>
<evidence type="ECO:0000256" key="1">
    <source>
        <dbReference type="ARBA" id="ARBA00022729"/>
    </source>
</evidence>
<reference evidence="5" key="1">
    <citation type="submission" date="2022-11" db="UniProtKB">
        <authorList>
            <consortium name="EnsemblMetazoa"/>
        </authorList>
    </citation>
    <scope>IDENTIFICATION</scope>
</reference>
<feature type="signal peptide" evidence="3">
    <location>
        <begin position="1"/>
        <end position="25"/>
    </location>
</feature>
<dbReference type="OrthoDB" id="10037376at2759"/>
<dbReference type="RefSeq" id="XP_020915242.1">
    <property type="nucleotide sequence ID" value="XM_021059583.2"/>
</dbReference>
<keyword evidence="6" id="KW-1185">Reference proteome</keyword>
<dbReference type="Pfam" id="PF00089">
    <property type="entry name" value="Trypsin"/>
    <property type="match status" value="1"/>
</dbReference>
<evidence type="ECO:0000256" key="3">
    <source>
        <dbReference type="SAM" id="SignalP"/>
    </source>
</evidence>
<dbReference type="KEGG" id="epa:110252752"/>
<dbReference type="Gene3D" id="2.40.10.10">
    <property type="entry name" value="Trypsin-like serine proteases"/>
    <property type="match status" value="2"/>
</dbReference>
<dbReference type="EnsemblMetazoa" id="XM_021059586.1">
    <property type="protein sequence ID" value="XP_020915245.1"/>
    <property type="gene ID" value="LOC110252752"/>
</dbReference>
<dbReference type="PANTHER" id="PTHR15462:SF8">
    <property type="entry name" value="SERINE PROTEASE"/>
    <property type="match status" value="1"/>
</dbReference>
<dbReference type="AlphaFoldDB" id="A0A913YV70"/>
<organism evidence="5 6">
    <name type="scientific">Exaiptasia diaphana</name>
    <name type="common">Tropical sea anemone</name>
    <name type="synonym">Aiptasia pulchella</name>
    <dbReference type="NCBI Taxonomy" id="2652724"/>
    <lineage>
        <taxon>Eukaryota</taxon>
        <taxon>Metazoa</taxon>
        <taxon>Cnidaria</taxon>
        <taxon>Anthozoa</taxon>
        <taxon>Hexacorallia</taxon>
        <taxon>Actiniaria</taxon>
        <taxon>Aiptasiidae</taxon>
        <taxon>Exaiptasia</taxon>
    </lineage>
</organism>
<dbReference type="PANTHER" id="PTHR15462">
    <property type="entry name" value="SERINE PROTEASE"/>
    <property type="match status" value="1"/>
</dbReference>
<evidence type="ECO:0000256" key="2">
    <source>
        <dbReference type="SAM" id="MobiDB-lite"/>
    </source>
</evidence>
<dbReference type="GO" id="GO:0006508">
    <property type="term" value="P:proteolysis"/>
    <property type="evidence" value="ECO:0007669"/>
    <property type="project" value="InterPro"/>
</dbReference>
<dbReference type="RefSeq" id="XP_028519099.1">
    <property type="nucleotide sequence ID" value="XM_028663298.1"/>
</dbReference>
<accession>A0A913YV70</accession>
<dbReference type="GO" id="GO:0004252">
    <property type="term" value="F:serine-type endopeptidase activity"/>
    <property type="evidence" value="ECO:0007669"/>
    <property type="project" value="InterPro"/>
</dbReference>
<dbReference type="RefSeq" id="XP_020915245.1">
    <property type="nucleotide sequence ID" value="XM_021059586.1"/>
</dbReference>
<feature type="chain" id="PRO_5038275567" description="Peptidase S1 domain-containing protein" evidence="3">
    <location>
        <begin position="26"/>
        <end position="450"/>
    </location>
</feature>
<proteinExistence type="predicted"/>
<dbReference type="InterPro" id="IPR001254">
    <property type="entry name" value="Trypsin_dom"/>
</dbReference>
<dbReference type="GeneID" id="110252752"/>
<protein>
    <recommendedName>
        <fullName evidence="4">Peptidase S1 domain-containing protein</fullName>
    </recommendedName>
</protein>
<dbReference type="SUPFAM" id="SSF50494">
    <property type="entry name" value="Trypsin-like serine proteases"/>
    <property type="match status" value="1"/>
</dbReference>
<sequence length="450" mass="52291">MRSTSWSNMLRPCVLCLILFSLSSSLDIEEQILAANRQELKIVHTARETNTNFTGKVNENYSVRGSHDDILESNEKLSEELSFETAWTTSGRRKVTKVKIIPTNTTLESDFDFNEVQEDDDIPSVLKTHRHRRELFGKHRRFYIPTRSFAQRFPFEVVVKISTGCTGTAVSTRHVLTSAHCLHTGKDYAKGFRSLRVGFLLANKTIEWINAFQVKLPLAWVQGNDTDASRYDYAIIKLAKRHKRRPMPLSYSQGNRFGRTTKIHFTAFEDDKPANTIWYRSCFILAATNDMMYHCCDAQPGSSGAGVYVYYNNRKTGEQDRLVIGVFSGFRSVPYNPWWPYVGCPPRWRGNFNAAIRFNPLKFKQICHWIGIKHALQDCKRYLLSLPSREPPRKPPSLKPKKEKNRKRRGREAKKKERARSRAKKLRRKEKRSRRKRRKKNKRKGKGKGN</sequence>
<dbReference type="OMA" id="ENSPMCL"/>
<feature type="region of interest" description="Disordered" evidence="2">
    <location>
        <begin position="387"/>
        <end position="450"/>
    </location>
</feature>
<evidence type="ECO:0000259" key="4">
    <source>
        <dbReference type="Pfam" id="PF00089"/>
    </source>
</evidence>
<evidence type="ECO:0000313" key="5">
    <source>
        <dbReference type="EnsemblMetazoa" id="XP_028519099.1"/>
    </source>
</evidence>
<dbReference type="InterPro" id="IPR050966">
    <property type="entry name" value="Glutamyl_endopeptidase"/>
</dbReference>
<feature type="domain" description="Peptidase S1" evidence="4">
    <location>
        <begin position="150"/>
        <end position="250"/>
    </location>
</feature>
<dbReference type="EnsemblMetazoa" id="XM_028663298.1">
    <property type="protein sequence ID" value="XP_028519099.1"/>
    <property type="gene ID" value="LOC110252752"/>
</dbReference>
<dbReference type="EnsemblMetazoa" id="XM_021059585.2">
    <property type="protein sequence ID" value="XP_020915244.1"/>
    <property type="gene ID" value="LOC110252752"/>
</dbReference>
<keyword evidence="1 3" id="KW-0732">Signal</keyword>
<evidence type="ECO:0000313" key="6">
    <source>
        <dbReference type="Proteomes" id="UP000887567"/>
    </source>
</evidence>